<sequence>MRFLFLSALLCLLPVTRGQAQAAAPVEVTNSAVAAVKALGEQVVLGKHEVAIDRMYPEWKERAAKRAGGMEKLQQQLAKIPAQMAQQGVQLISFQPQGVPTSYEVLPGKEVVEENGKKVEKLIHKKWIVLIPTVTEYRIAQPAQKGVTPKFVVIRSTGFQVAVSDKEKNDWTFIDGVGLTVADLQRLFITLPQNMELPPIARKQVQGK</sequence>
<feature type="signal peptide" evidence="1">
    <location>
        <begin position="1"/>
        <end position="22"/>
    </location>
</feature>
<evidence type="ECO:0000313" key="2">
    <source>
        <dbReference type="EMBL" id="MCW1884484.1"/>
    </source>
</evidence>
<name>A0ABT3FLN4_9BACT</name>
<dbReference type="EMBL" id="JAPDDS010000003">
    <property type="protein sequence ID" value="MCW1884484.1"/>
    <property type="molecule type" value="Genomic_DNA"/>
</dbReference>
<reference evidence="2 3" key="1">
    <citation type="submission" date="2022-10" db="EMBL/GenBank/DDBJ databases">
        <title>Luteolibacter flavescens strain MCCC 1K03193, whole genome shotgun sequencing project.</title>
        <authorList>
            <person name="Zhao G."/>
            <person name="Shen L."/>
        </authorList>
    </citation>
    <scope>NUCLEOTIDE SEQUENCE [LARGE SCALE GENOMIC DNA]</scope>
    <source>
        <strain evidence="2 3">MCCC 1K03193</strain>
    </source>
</reference>
<proteinExistence type="predicted"/>
<evidence type="ECO:0000256" key="1">
    <source>
        <dbReference type="SAM" id="SignalP"/>
    </source>
</evidence>
<dbReference type="RefSeq" id="WP_264500444.1">
    <property type="nucleotide sequence ID" value="NZ_JAPDDS010000003.1"/>
</dbReference>
<keyword evidence="3" id="KW-1185">Reference proteome</keyword>
<organism evidence="2 3">
    <name type="scientific">Luteolibacter flavescens</name>
    <dbReference type="NCBI Taxonomy" id="1859460"/>
    <lineage>
        <taxon>Bacteria</taxon>
        <taxon>Pseudomonadati</taxon>
        <taxon>Verrucomicrobiota</taxon>
        <taxon>Verrucomicrobiia</taxon>
        <taxon>Verrucomicrobiales</taxon>
        <taxon>Verrucomicrobiaceae</taxon>
        <taxon>Luteolibacter</taxon>
    </lineage>
</organism>
<feature type="chain" id="PRO_5047451282" evidence="1">
    <location>
        <begin position="23"/>
        <end position="208"/>
    </location>
</feature>
<protein>
    <submittedName>
        <fullName evidence="2">Uncharacterized protein</fullName>
    </submittedName>
</protein>
<evidence type="ECO:0000313" key="3">
    <source>
        <dbReference type="Proteomes" id="UP001207930"/>
    </source>
</evidence>
<accession>A0ABT3FLN4</accession>
<dbReference type="Proteomes" id="UP001207930">
    <property type="component" value="Unassembled WGS sequence"/>
</dbReference>
<gene>
    <name evidence="2" type="ORF">OKA04_07055</name>
</gene>
<comment type="caution">
    <text evidence="2">The sequence shown here is derived from an EMBL/GenBank/DDBJ whole genome shotgun (WGS) entry which is preliminary data.</text>
</comment>
<keyword evidence="1" id="KW-0732">Signal</keyword>